<dbReference type="AlphaFoldDB" id="A0A524RN49"/>
<accession>A0A524RN49</accession>
<gene>
    <name evidence="1" type="ORF">ERJ67_08395</name>
</gene>
<name>A0A524RN49_9CHRO</name>
<sequence>MLALTAAFAGQAHAGSCEGGQRIDHKEADCLDADWDNDIDFWSTSKVEATNKCPSYGTVVAKVDIKAATDYTLYLKDGTKKTKKSGAFNIRNVYCCADLSDLCNKSDIINDDSCLARFMTSSADDSCRNASSSVNGSDMCVITAECENRSSSGHSWGYFRTSITASWQDTANLHNCRGELKIGLC</sequence>
<dbReference type="Proteomes" id="UP000317990">
    <property type="component" value="Unassembled WGS sequence"/>
</dbReference>
<protein>
    <submittedName>
        <fullName evidence="1">Uncharacterized protein</fullName>
    </submittedName>
</protein>
<evidence type="ECO:0000313" key="2">
    <source>
        <dbReference type="Proteomes" id="UP000317990"/>
    </source>
</evidence>
<organism evidence="1 2">
    <name type="scientific">Aphanocapsa feldmannii 277cV</name>
    <dbReference type="NCBI Taxonomy" id="2507553"/>
    <lineage>
        <taxon>Bacteria</taxon>
        <taxon>Bacillati</taxon>
        <taxon>Cyanobacteriota</taxon>
        <taxon>Cyanophyceae</taxon>
        <taxon>Oscillatoriophycideae</taxon>
        <taxon>Chroococcales</taxon>
        <taxon>Microcystaceae</taxon>
        <taxon>Aphanocapsa</taxon>
    </lineage>
</organism>
<dbReference type="EMBL" id="SRMO01000080">
    <property type="protein sequence ID" value="TGG91255.1"/>
    <property type="molecule type" value="Genomic_DNA"/>
</dbReference>
<comment type="caution">
    <text evidence="1">The sequence shown here is derived from an EMBL/GenBank/DDBJ whole genome shotgun (WGS) entry which is preliminary data.</text>
</comment>
<evidence type="ECO:0000313" key="1">
    <source>
        <dbReference type="EMBL" id="TGG91255.1"/>
    </source>
</evidence>
<proteinExistence type="predicted"/>
<reference evidence="1 2" key="1">
    <citation type="journal article" date="2019" name="mSystems">
        <title>Life at home and on the roam: Genomic adaptions reflect the dual lifestyle of an intracellular, facultative symbiont.</title>
        <authorList>
            <person name="Burgsdorf I."/>
        </authorList>
    </citation>
    <scope>NUCLEOTIDE SEQUENCE [LARGE SCALE GENOMIC DNA]</scope>
    <source>
        <strain evidence="1">277cV</strain>
    </source>
</reference>